<dbReference type="AlphaFoldDB" id="A0A1F8DR08"/>
<evidence type="ECO:0000256" key="2">
    <source>
        <dbReference type="SAM" id="Phobius"/>
    </source>
</evidence>
<dbReference type="Gene3D" id="2.40.260.10">
    <property type="entry name" value="Sortase"/>
    <property type="match status" value="1"/>
</dbReference>
<dbReference type="STRING" id="1802557.A3A20_00505"/>
<dbReference type="GO" id="GO:0016787">
    <property type="term" value="F:hydrolase activity"/>
    <property type="evidence" value="ECO:0007669"/>
    <property type="project" value="UniProtKB-KW"/>
</dbReference>
<evidence type="ECO:0000313" key="4">
    <source>
        <dbReference type="Proteomes" id="UP000178946"/>
    </source>
</evidence>
<sequence length="214" mass="23578">MFLRKFNIFLMVFFGMSFLAYFLLNGGAYWRVARYAIFLNSPFASAELRQGDILAFAASGAAVSDVPVGNSLLVIPKIGVEAPVVMPKSSTKESILASMEEGVGIYPGSAKLGEDGRLIILGHSSQATWYRGDYAHVFALLNKLEDSDEFYIITNGKKYVYRVFANKVLTPQETNEFLSTKPPHSEINLVTCYPVGSASKRTVIQAKLISEETI</sequence>
<proteinExistence type="predicted"/>
<evidence type="ECO:0000256" key="1">
    <source>
        <dbReference type="ARBA" id="ARBA00022801"/>
    </source>
</evidence>
<keyword evidence="2" id="KW-0812">Transmembrane</keyword>
<dbReference type="EMBL" id="MGIR01000004">
    <property type="protein sequence ID" value="OGM91063.1"/>
    <property type="molecule type" value="Genomic_DNA"/>
</dbReference>
<dbReference type="InterPro" id="IPR005754">
    <property type="entry name" value="Sortase"/>
</dbReference>
<reference evidence="3 4" key="1">
    <citation type="journal article" date="2016" name="Nat. Commun.">
        <title>Thousands of microbial genomes shed light on interconnected biogeochemical processes in an aquifer system.</title>
        <authorList>
            <person name="Anantharaman K."/>
            <person name="Brown C.T."/>
            <person name="Hug L.A."/>
            <person name="Sharon I."/>
            <person name="Castelle C.J."/>
            <person name="Probst A.J."/>
            <person name="Thomas B.C."/>
            <person name="Singh A."/>
            <person name="Wilkins M.J."/>
            <person name="Karaoz U."/>
            <person name="Brodie E.L."/>
            <person name="Williams K.H."/>
            <person name="Hubbard S.S."/>
            <person name="Banfield J.F."/>
        </authorList>
    </citation>
    <scope>NUCLEOTIDE SEQUENCE [LARGE SCALE GENOMIC DNA]</scope>
</reference>
<evidence type="ECO:0000313" key="3">
    <source>
        <dbReference type="EMBL" id="OGM91063.1"/>
    </source>
</evidence>
<feature type="transmembrane region" description="Helical" evidence="2">
    <location>
        <begin position="6"/>
        <end position="24"/>
    </location>
</feature>
<dbReference type="NCBIfam" id="TIGR01076">
    <property type="entry name" value="sortase_fam"/>
    <property type="match status" value="1"/>
</dbReference>
<dbReference type="CDD" id="cd00004">
    <property type="entry name" value="Sortase"/>
    <property type="match status" value="1"/>
</dbReference>
<keyword evidence="1" id="KW-0378">Hydrolase</keyword>
<protein>
    <recommendedName>
        <fullName evidence="5">Sortase</fullName>
    </recommendedName>
</protein>
<dbReference type="InterPro" id="IPR023365">
    <property type="entry name" value="Sortase_dom-sf"/>
</dbReference>
<keyword evidence="2" id="KW-0472">Membrane</keyword>
<evidence type="ECO:0008006" key="5">
    <source>
        <dbReference type="Google" id="ProtNLM"/>
    </source>
</evidence>
<organism evidence="3 4">
    <name type="scientific">Candidatus Wolfebacteria bacterium RIFCSPLOWO2_01_FULL_45_19</name>
    <dbReference type="NCBI Taxonomy" id="1802557"/>
    <lineage>
        <taxon>Bacteria</taxon>
        <taxon>Candidatus Wolfeibacteriota</taxon>
    </lineage>
</organism>
<name>A0A1F8DR08_9BACT</name>
<comment type="caution">
    <text evidence="3">The sequence shown here is derived from an EMBL/GenBank/DDBJ whole genome shotgun (WGS) entry which is preliminary data.</text>
</comment>
<gene>
    <name evidence="3" type="ORF">A3A20_00505</name>
</gene>
<dbReference type="SUPFAM" id="SSF63817">
    <property type="entry name" value="Sortase"/>
    <property type="match status" value="1"/>
</dbReference>
<accession>A0A1F8DR08</accession>
<dbReference type="Proteomes" id="UP000178946">
    <property type="component" value="Unassembled WGS sequence"/>
</dbReference>
<dbReference type="Pfam" id="PF04203">
    <property type="entry name" value="Sortase"/>
    <property type="match status" value="1"/>
</dbReference>
<keyword evidence="2" id="KW-1133">Transmembrane helix</keyword>